<dbReference type="InterPro" id="IPR036380">
    <property type="entry name" value="Isochorismatase-like_sf"/>
</dbReference>
<dbReference type="Gene3D" id="3.40.50.850">
    <property type="entry name" value="Isochorismatase-like"/>
    <property type="match status" value="1"/>
</dbReference>
<organism evidence="3 4">
    <name type="scientific">Amycolatopsis minnesotensis</name>
    <dbReference type="NCBI Taxonomy" id="337894"/>
    <lineage>
        <taxon>Bacteria</taxon>
        <taxon>Bacillati</taxon>
        <taxon>Actinomycetota</taxon>
        <taxon>Actinomycetes</taxon>
        <taxon>Pseudonocardiales</taxon>
        <taxon>Pseudonocardiaceae</taxon>
        <taxon>Amycolatopsis</taxon>
    </lineage>
</organism>
<accession>A0ABN2S609</accession>
<dbReference type="InterPro" id="IPR050272">
    <property type="entry name" value="Isochorismatase-like_hydrls"/>
</dbReference>
<protein>
    <submittedName>
        <fullName evidence="3">Pyrazinamidase PncA</fullName>
    </submittedName>
</protein>
<dbReference type="PANTHER" id="PTHR43540">
    <property type="entry name" value="PEROXYUREIDOACRYLATE/UREIDOACRYLATE AMIDOHYDROLASE-RELATED"/>
    <property type="match status" value="1"/>
</dbReference>
<dbReference type="RefSeq" id="WP_344428195.1">
    <property type="nucleotide sequence ID" value="NZ_BAAANN010000033.1"/>
</dbReference>
<dbReference type="PANTHER" id="PTHR43540:SF6">
    <property type="entry name" value="ISOCHORISMATASE-LIKE DOMAIN-CONTAINING PROTEIN"/>
    <property type="match status" value="1"/>
</dbReference>
<comment type="caution">
    <text evidence="3">The sequence shown here is derived from an EMBL/GenBank/DDBJ whole genome shotgun (WGS) entry which is preliminary data.</text>
</comment>
<dbReference type="SUPFAM" id="SSF52499">
    <property type="entry name" value="Isochorismatase-like hydrolases"/>
    <property type="match status" value="1"/>
</dbReference>
<proteinExistence type="predicted"/>
<dbReference type="Proteomes" id="UP001501116">
    <property type="component" value="Unassembled WGS sequence"/>
</dbReference>
<evidence type="ECO:0000259" key="2">
    <source>
        <dbReference type="Pfam" id="PF00857"/>
    </source>
</evidence>
<feature type="domain" description="Isochorismatase-like" evidence="2">
    <location>
        <begin position="4"/>
        <end position="178"/>
    </location>
</feature>
<reference evidence="3 4" key="1">
    <citation type="journal article" date="2019" name="Int. J. Syst. Evol. Microbiol.">
        <title>The Global Catalogue of Microorganisms (GCM) 10K type strain sequencing project: providing services to taxonomists for standard genome sequencing and annotation.</title>
        <authorList>
            <consortium name="The Broad Institute Genomics Platform"/>
            <consortium name="The Broad Institute Genome Sequencing Center for Infectious Disease"/>
            <person name="Wu L."/>
            <person name="Ma J."/>
        </authorList>
    </citation>
    <scope>NUCLEOTIDE SEQUENCE [LARGE SCALE GENOMIC DNA]</scope>
    <source>
        <strain evidence="3 4">JCM 14545</strain>
    </source>
</reference>
<dbReference type="InterPro" id="IPR000868">
    <property type="entry name" value="Isochorismatase-like_dom"/>
</dbReference>
<keyword evidence="1" id="KW-0378">Hydrolase</keyword>
<evidence type="ECO:0000313" key="3">
    <source>
        <dbReference type="EMBL" id="GAA1980698.1"/>
    </source>
</evidence>
<evidence type="ECO:0000256" key="1">
    <source>
        <dbReference type="ARBA" id="ARBA00022801"/>
    </source>
</evidence>
<gene>
    <name evidence="3" type="primary">pncA</name>
    <name evidence="3" type="ORF">GCM10009754_66700</name>
</gene>
<dbReference type="CDD" id="cd00431">
    <property type="entry name" value="cysteine_hydrolases"/>
    <property type="match status" value="1"/>
</dbReference>
<name>A0ABN2S609_9PSEU</name>
<dbReference type="EMBL" id="BAAANN010000033">
    <property type="protein sequence ID" value="GAA1980698.1"/>
    <property type="molecule type" value="Genomic_DNA"/>
</dbReference>
<dbReference type="Pfam" id="PF00857">
    <property type="entry name" value="Isochorismatase"/>
    <property type="match status" value="1"/>
</dbReference>
<sequence>MADTALIVVDVQNLFVAVTGDEGLAAVAAINEYVAKAVANEWPVYYLRDYRPDADTDPHGDDTLLHPALDVRGTVVEKGPGHRGALSGFLRLPTDMKGPELGAGGLSQLAEHLARDGVMALVVTGIATDVCVSATAVDAVRLGYEVTVPLSACAPVHAHPDGDDAAVEALREAGVTVIA</sequence>
<evidence type="ECO:0000313" key="4">
    <source>
        <dbReference type="Proteomes" id="UP001501116"/>
    </source>
</evidence>
<keyword evidence="4" id="KW-1185">Reference proteome</keyword>